<evidence type="ECO:0000313" key="1">
    <source>
        <dbReference type="EMBL" id="KAK1943682.1"/>
    </source>
</evidence>
<evidence type="ECO:0000313" key="2">
    <source>
        <dbReference type="Proteomes" id="UP001259832"/>
    </source>
</evidence>
<protein>
    <submittedName>
        <fullName evidence="1">Uncharacterized protein</fullName>
    </submittedName>
</protein>
<organism evidence="1 2">
    <name type="scientific">Phytophthora citrophthora</name>
    <dbReference type="NCBI Taxonomy" id="4793"/>
    <lineage>
        <taxon>Eukaryota</taxon>
        <taxon>Sar</taxon>
        <taxon>Stramenopiles</taxon>
        <taxon>Oomycota</taxon>
        <taxon>Peronosporomycetes</taxon>
        <taxon>Peronosporales</taxon>
        <taxon>Peronosporaceae</taxon>
        <taxon>Phytophthora</taxon>
    </lineage>
</organism>
<keyword evidence="2" id="KW-1185">Reference proteome</keyword>
<dbReference type="AlphaFoldDB" id="A0AAD9GRW4"/>
<dbReference type="Proteomes" id="UP001259832">
    <property type="component" value="Unassembled WGS sequence"/>
</dbReference>
<sequence length="197" mass="22396">MEFVKGQLYVSREWQDALDAFKRLCTLSEDLCYRQAFLNLENAIDLSSGKLTMNAGMRVKPYHSVVGWLAMASWAAEDGRNTCNMDVDVPAKSYLFRVAWNLLSQDVGDVNYGNFDSLVYDNRYDTFGTSGFHLLVKSIGNDPVCADVSLVLQICDVKSEYDRKFLYRKFAIKNDAWEFFRFAISCCGARCTVNLCS</sequence>
<accession>A0AAD9GRW4</accession>
<comment type="caution">
    <text evidence="1">The sequence shown here is derived from an EMBL/GenBank/DDBJ whole genome shotgun (WGS) entry which is preliminary data.</text>
</comment>
<proteinExistence type="predicted"/>
<reference evidence="1" key="1">
    <citation type="submission" date="2023-08" db="EMBL/GenBank/DDBJ databases">
        <title>Reference Genome Resource for the Citrus Pathogen Phytophthora citrophthora.</title>
        <authorList>
            <person name="Moller H."/>
            <person name="Coetzee B."/>
            <person name="Rose L.J."/>
            <person name="Van Niekerk J.M."/>
        </authorList>
    </citation>
    <scope>NUCLEOTIDE SEQUENCE</scope>
    <source>
        <strain evidence="1">STE-U-9442</strain>
    </source>
</reference>
<name>A0AAD9GRW4_9STRA</name>
<gene>
    <name evidence="1" type="ORF">P3T76_005078</name>
</gene>
<dbReference type="EMBL" id="JASMQC010000007">
    <property type="protein sequence ID" value="KAK1943682.1"/>
    <property type="molecule type" value="Genomic_DNA"/>
</dbReference>